<dbReference type="Proteomes" id="UP000595140">
    <property type="component" value="Unassembled WGS sequence"/>
</dbReference>
<evidence type="ECO:0000256" key="1">
    <source>
        <dbReference type="ARBA" id="ARBA00000900"/>
    </source>
</evidence>
<evidence type="ECO:0000256" key="8">
    <source>
        <dbReference type="PROSITE-ProRule" id="PRU00175"/>
    </source>
</evidence>
<dbReference type="GO" id="GO:0008270">
    <property type="term" value="F:zinc ion binding"/>
    <property type="evidence" value="ECO:0007669"/>
    <property type="project" value="UniProtKB-KW"/>
</dbReference>
<dbReference type="SMART" id="SM00184">
    <property type="entry name" value="RING"/>
    <property type="match status" value="1"/>
</dbReference>
<name>A0A484N910_9ASTE</name>
<dbReference type="InterPro" id="IPR013083">
    <property type="entry name" value="Znf_RING/FYVE/PHD"/>
</dbReference>
<keyword evidence="3" id="KW-0808">Transferase</keyword>
<dbReference type="PROSITE" id="PS50089">
    <property type="entry name" value="ZF_RING_2"/>
    <property type="match status" value="1"/>
</dbReference>
<evidence type="ECO:0000256" key="6">
    <source>
        <dbReference type="ARBA" id="ARBA00022786"/>
    </source>
</evidence>
<comment type="catalytic activity">
    <reaction evidence="1">
        <text>S-ubiquitinyl-[E2 ubiquitin-conjugating enzyme]-L-cysteine + [acceptor protein]-L-lysine = [E2 ubiquitin-conjugating enzyme]-L-cysteine + N(6)-ubiquitinyl-[acceptor protein]-L-lysine.</text>
        <dbReference type="EC" id="2.3.2.27"/>
    </reaction>
</comment>
<dbReference type="PANTHER" id="PTHR22937:SF222">
    <property type="entry name" value="RING-TYPE E3 UBIQUITIN TRANSFERASE"/>
    <property type="match status" value="1"/>
</dbReference>
<evidence type="ECO:0000259" key="9">
    <source>
        <dbReference type="PROSITE" id="PS50089"/>
    </source>
</evidence>
<evidence type="ECO:0000256" key="5">
    <source>
        <dbReference type="ARBA" id="ARBA00022771"/>
    </source>
</evidence>
<evidence type="ECO:0000256" key="3">
    <source>
        <dbReference type="ARBA" id="ARBA00022679"/>
    </source>
</evidence>
<accession>A0A484N910</accession>
<reference evidence="10 11" key="1">
    <citation type="submission" date="2018-04" db="EMBL/GenBank/DDBJ databases">
        <authorList>
            <person name="Vogel A."/>
        </authorList>
    </citation>
    <scope>NUCLEOTIDE SEQUENCE [LARGE SCALE GENOMIC DNA]</scope>
</reference>
<evidence type="ECO:0000313" key="10">
    <source>
        <dbReference type="EMBL" id="VFQ97560.1"/>
    </source>
</evidence>
<evidence type="ECO:0000256" key="7">
    <source>
        <dbReference type="ARBA" id="ARBA00022833"/>
    </source>
</evidence>
<dbReference type="InterPro" id="IPR045191">
    <property type="entry name" value="MBR1/2-like"/>
</dbReference>
<dbReference type="SUPFAM" id="SSF57850">
    <property type="entry name" value="RING/U-box"/>
    <property type="match status" value="1"/>
</dbReference>
<evidence type="ECO:0000256" key="4">
    <source>
        <dbReference type="ARBA" id="ARBA00022723"/>
    </source>
</evidence>
<proteinExistence type="predicted"/>
<feature type="domain" description="RING-type" evidence="9">
    <location>
        <begin position="338"/>
        <end position="379"/>
    </location>
</feature>
<organism evidence="10 11">
    <name type="scientific">Cuscuta campestris</name>
    <dbReference type="NCBI Taxonomy" id="132261"/>
    <lineage>
        <taxon>Eukaryota</taxon>
        <taxon>Viridiplantae</taxon>
        <taxon>Streptophyta</taxon>
        <taxon>Embryophyta</taxon>
        <taxon>Tracheophyta</taxon>
        <taxon>Spermatophyta</taxon>
        <taxon>Magnoliopsida</taxon>
        <taxon>eudicotyledons</taxon>
        <taxon>Gunneridae</taxon>
        <taxon>Pentapetalae</taxon>
        <taxon>asterids</taxon>
        <taxon>lamiids</taxon>
        <taxon>Solanales</taxon>
        <taxon>Convolvulaceae</taxon>
        <taxon>Cuscuteae</taxon>
        <taxon>Cuscuta</taxon>
        <taxon>Cuscuta subgen. Grammica</taxon>
        <taxon>Cuscuta sect. Cleistogrammica</taxon>
    </lineage>
</organism>
<keyword evidence="7" id="KW-0862">Zinc</keyword>
<dbReference type="GO" id="GO:0005634">
    <property type="term" value="C:nucleus"/>
    <property type="evidence" value="ECO:0007669"/>
    <property type="project" value="TreeGrafter"/>
</dbReference>
<dbReference type="EMBL" id="OOIL02006555">
    <property type="protein sequence ID" value="VFQ97560.1"/>
    <property type="molecule type" value="Genomic_DNA"/>
</dbReference>
<dbReference type="PANTHER" id="PTHR22937">
    <property type="entry name" value="E3 UBIQUITIN-PROTEIN LIGASE RNF165"/>
    <property type="match status" value="1"/>
</dbReference>
<keyword evidence="6" id="KW-0833">Ubl conjugation pathway</keyword>
<evidence type="ECO:0000313" key="11">
    <source>
        <dbReference type="Proteomes" id="UP000595140"/>
    </source>
</evidence>
<evidence type="ECO:0000256" key="2">
    <source>
        <dbReference type="ARBA" id="ARBA00012483"/>
    </source>
</evidence>
<dbReference type="OrthoDB" id="8062037at2759"/>
<dbReference type="Gene3D" id="3.30.40.10">
    <property type="entry name" value="Zinc/RING finger domain, C3HC4 (zinc finger)"/>
    <property type="match status" value="1"/>
</dbReference>
<dbReference type="InterPro" id="IPR001841">
    <property type="entry name" value="Znf_RING"/>
</dbReference>
<dbReference type="GO" id="GO:0061630">
    <property type="term" value="F:ubiquitin protein ligase activity"/>
    <property type="evidence" value="ECO:0007669"/>
    <property type="project" value="UniProtKB-EC"/>
</dbReference>
<protein>
    <recommendedName>
        <fullName evidence="2">RING-type E3 ubiquitin transferase</fullName>
        <ecNumber evidence="2">2.3.2.27</ecNumber>
    </recommendedName>
</protein>
<dbReference type="EC" id="2.3.2.27" evidence="2"/>
<gene>
    <name evidence="10" type="ORF">CCAM_LOCUS39336</name>
</gene>
<keyword evidence="11" id="KW-1185">Reference proteome</keyword>
<sequence>MAATSSTNEFPMSVPNGRNIHFADGVRGSFKRKDADGFPMNFQYHHAMVGSSSSVEAFPAPPDSSPLTEFGYQSGHLESEAGHNRNNHFIQGSFVSQGFQPFPAHPWLDMPQLNTNQAAPLHYVHAASTVGGCVDGNMGAQDYHAAANNGSLASFMRPTHIPQGFSSVHHLPPSMQVMRSPNVNFPQMAPSSHRLITNISQSPSPGVVEAGLTYMGPFPPNGFRIIMPHQRDLMAETNIMRNPTAPNMRVLPEDGVAILEIPEYEVVGGSVDQHREMRMDIDHMSYEDDIISKKHASWYTFLDMLEEFVTNRLKTRLFFSRASSLSPVECLDQETDFCVICQHEYKDQENIGIVECGHEYHADCIKKWLVVKNSCPICKSTALSTGKPDL</sequence>
<dbReference type="Pfam" id="PF13639">
    <property type="entry name" value="zf-RING_2"/>
    <property type="match status" value="1"/>
</dbReference>
<keyword evidence="4" id="KW-0479">Metal-binding</keyword>
<dbReference type="AlphaFoldDB" id="A0A484N910"/>
<keyword evidence="5 8" id="KW-0863">Zinc-finger</keyword>